<dbReference type="AlphaFoldDB" id="A0A075UZB3"/>
<evidence type="ECO:0000259" key="6">
    <source>
        <dbReference type="Pfam" id="PF14759"/>
    </source>
</evidence>
<dbReference type="Proteomes" id="UP000028492">
    <property type="component" value="Chromosome"/>
</dbReference>
<dbReference type="InterPro" id="IPR028202">
    <property type="entry name" value="Reductase_C"/>
</dbReference>
<dbReference type="PRINTS" id="PR00368">
    <property type="entry name" value="FADPNR"/>
</dbReference>
<evidence type="ECO:0000313" key="7">
    <source>
        <dbReference type="EMBL" id="AIG79552.1"/>
    </source>
</evidence>
<dbReference type="InterPro" id="IPR036188">
    <property type="entry name" value="FAD/NAD-bd_sf"/>
</dbReference>
<keyword evidence="3" id="KW-0274">FAD</keyword>
<proteinExistence type="predicted"/>
<dbReference type="PANTHER" id="PTHR43557:SF2">
    <property type="entry name" value="RIESKE DOMAIN-CONTAINING PROTEIN-RELATED"/>
    <property type="match status" value="1"/>
</dbReference>
<dbReference type="Gene3D" id="3.50.50.60">
    <property type="entry name" value="FAD/NAD(P)-binding domain"/>
    <property type="match status" value="2"/>
</dbReference>
<keyword evidence="8" id="KW-1185">Reference proteome</keyword>
<dbReference type="KEGG" id="aja:AJAP_33720"/>
<accession>A0A075UZB3</accession>
<evidence type="ECO:0000256" key="4">
    <source>
        <dbReference type="ARBA" id="ARBA00023002"/>
    </source>
</evidence>
<name>A0A075UZB3_9PSEU</name>
<dbReference type="InterPro" id="IPR050446">
    <property type="entry name" value="FAD-oxidoreductase/Apoptosis"/>
</dbReference>
<sequence length="427" mass="45517">MSERIVVVGGGLAGLRCAERLRELRFDGELVIVGNEPEPPYHRPALSKQLLTGATGPAEMMLARPDEIDAEWRFNTPATHLQPGRQVVHLPGAEELPYDGLVIASGVEPRRLSGVPHGHPRVVVVRTLADAAELRDNLAADHGPVAVLGSGFIGCEVAASLREIGREVTVIGRSAHLLGEVVGKHIGQKLSALHRSRGVRLALGASIDNWQTTPNGLRLRSSDGWILDVSCVVVAVGTVPSISWLRGAKLPLDDGVVCSPTCHVLGMNNIVAAGDVAQWPNLRFDETPRRVEHWLNAVEMGRAAAENLLAGPQASRPFAPVPRFWSEQHGMRIQAGGIPKLGTDTVALASPVGGERPVTGFVRKGRLVGVVGLDSPSAVLHWTNEIAAQNPVSHPGETETPDAPIAVDHARRHRGARRGRRDVVAGG</sequence>
<dbReference type="HOGENOM" id="CLU_003291_4_0_11"/>
<feature type="domain" description="FAD/NAD(P)-binding" evidence="5">
    <location>
        <begin position="4"/>
        <end position="301"/>
    </location>
</feature>
<evidence type="ECO:0000259" key="5">
    <source>
        <dbReference type="Pfam" id="PF07992"/>
    </source>
</evidence>
<gene>
    <name evidence="7" type="primary">hcaD</name>
    <name evidence="7" type="ORF">AJAP_33720</name>
</gene>
<dbReference type="Pfam" id="PF14759">
    <property type="entry name" value="Reductase_C"/>
    <property type="match status" value="1"/>
</dbReference>
<dbReference type="InterPro" id="IPR016156">
    <property type="entry name" value="FAD/NAD-linked_Rdtase_dimer_sf"/>
</dbReference>
<dbReference type="SUPFAM" id="SSF51905">
    <property type="entry name" value="FAD/NAD(P)-binding domain"/>
    <property type="match status" value="2"/>
</dbReference>
<evidence type="ECO:0000313" key="8">
    <source>
        <dbReference type="Proteomes" id="UP000028492"/>
    </source>
</evidence>
<dbReference type="EMBL" id="CP008953">
    <property type="protein sequence ID" value="AIG79552.1"/>
    <property type="molecule type" value="Genomic_DNA"/>
</dbReference>
<dbReference type="RefSeq" id="WP_038518868.1">
    <property type="nucleotide sequence ID" value="NZ_CP008953.1"/>
</dbReference>
<dbReference type="eggNOG" id="COG0446">
    <property type="taxonomic scope" value="Bacteria"/>
</dbReference>
<evidence type="ECO:0000256" key="3">
    <source>
        <dbReference type="ARBA" id="ARBA00022827"/>
    </source>
</evidence>
<comment type="cofactor">
    <cofactor evidence="1">
        <name>FAD</name>
        <dbReference type="ChEBI" id="CHEBI:57692"/>
    </cofactor>
</comment>
<dbReference type="STRING" id="208439.AJAP_33720"/>
<dbReference type="GO" id="GO:0016651">
    <property type="term" value="F:oxidoreductase activity, acting on NAD(P)H"/>
    <property type="evidence" value="ECO:0007669"/>
    <property type="project" value="TreeGrafter"/>
</dbReference>
<dbReference type="PRINTS" id="PR00411">
    <property type="entry name" value="PNDRDTASEI"/>
</dbReference>
<keyword evidence="4" id="KW-0560">Oxidoreductase</keyword>
<protein>
    <submittedName>
        <fullName evidence="7">Ferredoxin reductase</fullName>
    </submittedName>
</protein>
<dbReference type="Gene3D" id="3.30.390.30">
    <property type="match status" value="1"/>
</dbReference>
<evidence type="ECO:0000256" key="2">
    <source>
        <dbReference type="ARBA" id="ARBA00022630"/>
    </source>
</evidence>
<dbReference type="GO" id="GO:0005737">
    <property type="term" value="C:cytoplasm"/>
    <property type="evidence" value="ECO:0007669"/>
    <property type="project" value="TreeGrafter"/>
</dbReference>
<reference evidence="7 8" key="1">
    <citation type="journal article" date="2014" name="J. Biotechnol.">
        <title>Complete genome sequence of the actinobacterium Amycolatopsis japonica MG417-CF17(T) (=DSM 44213T) producing (S,S)-N,N'-ethylenediaminedisuccinic acid.</title>
        <authorList>
            <person name="Stegmann E."/>
            <person name="Albersmeier A."/>
            <person name="Spohn M."/>
            <person name="Gert H."/>
            <person name="Weber T."/>
            <person name="Wohlleben W."/>
            <person name="Kalinowski J."/>
            <person name="Ruckert C."/>
        </authorList>
    </citation>
    <scope>NUCLEOTIDE SEQUENCE [LARGE SCALE GENOMIC DNA]</scope>
    <source>
        <strain evidence="8">MG417-CF17 (DSM 44213)</strain>
    </source>
</reference>
<dbReference type="Pfam" id="PF07992">
    <property type="entry name" value="Pyr_redox_2"/>
    <property type="match status" value="1"/>
</dbReference>
<dbReference type="PANTHER" id="PTHR43557">
    <property type="entry name" value="APOPTOSIS-INDUCING FACTOR 1"/>
    <property type="match status" value="1"/>
</dbReference>
<keyword evidence="2" id="KW-0285">Flavoprotein</keyword>
<evidence type="ECO:0000256" key="1">
    <source>
        <dbReference type="ARBA" id="ARBA00001974"/>
    </source>
</evidence>
<dbReference type="SUPFAM" id="SSF55424">
    <property type="entry name" value="FAD/NAD-linked reductases, dimerisation (C-terminal) domain"/>
    <property type="match status" value="1"/>
</dbReference>
<organism evidence="7 8">
    <name type="scientific">Amycolatopsis japonica</name>
    <dbReference type="NCBI Taxonomy" id="208439"/>
    <lineage>
        <taxon>Bacteria</taxon>
        <taxon>Bacillati</taxon>
        <taxon>Actinomycetota</taxon>
        <taxon>Actinomycetes</taxon>
        <taxon>Pseudonocardiales</taxon>
        <taxon>Pseudonocardiaceae</taxon>
        <taxon>Amycolatopsis</taxon>
        <taxon>Amycolatopsis japonica group</taxon>
    </lineage>
</organism>
<feature type="domain" description="Reductase C-terminal" evidence="6">
    <location>
        <begin position="324"/>
        <end position="393"/>
    </location>
</feature>
<dbReference type="InterPro" id="IPR023753">
    <property type="entry name" value="FAD/NAD-binding_dom"/>
</dbReference>